<keyword evidence="1" id="KW-1133">Transmembrane helix</keyword>
<dbReference type="CDD" id="cd17332">
    <property type="entry name" value="MFS_MelB_like"/>
    <property type="match status" value="1"/>
</dbReference>
<dbReference type="STRING" id="1192197.JBW_00260"/>
<gene>
    <name evidence="2" type="ORF">JBW_00260</name>
</gene>
<dbReference type="Proteomes" id="UP000005361">
    <property type="component" value="Chromosome"/>
</dbReference>
<dbReference type="InterPro" id="IPR039672">
    <property type="entry name" value="MFS_2"/>
</dbReference>
<feature type="transmembrane region" description="Helical" evidence="1">
    <location>
        <begin position="79"/>
        <end position="98"/>
    </location>
</feature>
<dbReference type="HOGENOM" id="CLU_027408_0_1_9"/>
<organism evidence="2 3">
    <name type="scientific">Pelosinus fermentans JBW45</name>
    <dbReference type="NCBI Taxonomy" id="1192197"/>
    <lineage>
        <taxon>Bacteria</taxon>
        <taxon>Bacillati</taxon>
        <taxon>Bacillota</taxon>
        <taxon>Negativicutes</taxon>
        <taxon>Selenomonadales</taxon>
        <taxon>Sporomusaceae</taxon>
        <taxon>Pelosinus</taxon>
    </lineage>
</organism>
<feature type="transmembrane region" description="Helical" evidence="1">
    <location>
        <begin position="266"/>
        <end position="285"/>
    </location>
</feature>
<name>I9NJP4_9FIRM</name>
<feature type="transmembrane region" description="Helical" evidence="1">
    <location>
        <begin position="411"/>
        <end position="430"/>
    </location>
</feature>
<accession>I9NJP4</accession>
<sequence>MSKLTLKEKVSYGLGDFGNGFMFDMGQIYLLKFYTDVFGIPAAVAGSIFLLTKIFDAFMDPIAGAFIDARKADPRTGKFRKIMFTSSIFLGILSIFVFMAPDLSPTAKMIFGYATYMAWGVGYSFTNVPYGALGAAMTQDPNDRASLASWRQAGSLGALLITSVMVVPLIKQFSDPRVAWPVVVALTSVIGVTAFYFCFKNCKEVIVGKSLASGEKISIKAMARSVFTNRPLLALILMTIFTISAYNIKSAMMIYYCQYNLGDISLMPYISFITIGCSCLGITLIPKLTKRFGKKNTALIGFGVSVVADLINFLIPGDLVTFTILASIAFIGISIPNGVTWAFVSDSIDYGEWKTGERREGITYSFFNFARKIAQSVSGFASGIGLSLVGYVPNVQQTEKALGGIKGLLLLYPAVTISCAALVIGILYTLSDKRHGEMIEELKNRPA</sequence>
<keyword evidence="1" id="KW-0812">Transmembrane</keyword>
<protein>
    <submittedName>
        <fullName evidence="2">Sugar (Glycoside-Pentoside-Hexuronide) transporter</fullName>
    </submittedName>
</protein>
<keyword evidence="1" id="KW-0472">Membrane</keyword>
<feature type="transmembrane region" description="Helical" evidence="1">
    <location>
        <begin position="110"/>
        <end position="133"/>
    </location>
</feature>
<proteinExistence type="predicted"/>
<dbReference type="PANTHER" id="PTHR11328">
    <property type="entry name" value="MAJOR FACILITATOR SUPERFAMILY DOMAIN-CONTAINING PROTEIN"/>
    <property type="match status" value="1"/>
</dbReference>
<dbReference type="RefSeq" id="WP_007961268.1">
    <property type="nucleotide sequence ID" value="NZ_CP010978.1"/>
</dbReference>
<feature type="transmembrane region" description="Helical" evidence="1">
    <location>
        <begin position="321"/>
        <end position="344"/>
    </location>
</feature>
<dbReference type="NCBIfam" id="TIGR00792">
    <property type="entry name" value="gph"/>
    <property type="match status" value="1"/>
</dbReference>
<evidence type="ECO:0000313" key="3">
    <source>
        <dbReference type="Proteomes" id="UP000005361"/>
    </source>
</evidence>
<feature type="transmembrane region" description="Helical" evidence="1">
    <location>
        <begin position="297"/>
        <end position="315"/>
    </location>
</feature>
<reference evidence="2 3" key="1">
    <citation type="journal article" date="2015" name="Genome Announc.">
        <title>Complete Genome Sequence of Pelosinus fermentans JBW45, a Member of a Remarkably Competitive Group of Negativicutes in the Firmicutes Phylum.</title>
        <authorList>
            <person name="De Leon K.B."/>
            <person name="Utturkar S.M."/>
            <person name="Camilleri L.B."/>
            <person name="Elias D.A."/>
            <person name="Arkin A.P."/>
            <person name="Fields M.W."/>
            <person name="Brown S.D."/>
            <person name="Wall J.D."/>
        </authorList>
    </citation>
    <scope>NUCLEOTIDE SEQUENCE [LARGE SCALE GENOMIC DNA]</scope>
    <source>
        <strain evidence="2 3">JBW45</strain>
    </source>
</reference>
<dbReference type="AlphaFoldDB" id="I9NJP4"/>
<feature type="transmembrane region" description="Helical" evidence="1">
    <location>
        <begin position="373"/>
        <end position="391"/>
    </location>
</feature>
<dbReference type="GO" id="GO:0015293">
    <property type="term" value="F:symporter activity"/>
    <property type="evidence" value="ECO:0007669"/>
    <property type="project" value="InterPro"/>
</dbReference>
<dbReference type="GO" id="GO:0008643">
    <property type="term" value="P:carbohydrate transport"/>
    <property type="evidence" value="ECO:0007669"/>
    <property type="project" value="InterPro"/>
</dbReference>
<dbReference type="PANTHER" id="PTHR11328:SF24">
    <property type="entry name" value="MAJOR FACILITATOR SUPERFAMILY (MFS) PROFILE DOMAIN-CONTAINING PROTEIN"/>
    <property type="match status" value="1"/>
</dbReference>
<evidence type="ECO:0000313" key="2">
    <source>
        <dbReference type="EMBL" id="AJQ25612.1"/>
    </source>
</evidence>
<dbReference type="EMBL" id="CP010978">
    <property type="protein sequence ID" value="AJQ25612.1"/>
    <property type="molecule type" value="Genomic_DNA"/>
</dbReference>
<dbReference type="GO" id="GO:0006814">
    <property type="term" value="P:sodium ion transport"/>
    <property type="evidence" value="ECO:0007669"/>
    <property type="project" value="InterPro"/>
</dbReference>
<feature type="transmembrane region" description="Helical" evidence="1">
    <location>
        <begin position="37"/>
        <end position="58"/>
    </location>
</feature>
<dbReference type="GO" id="GO:0005886">
    <property type="term" value="C:plasma membrane"/>
    <property type="evidence" value="ECO:0007669"/>
    <property type="project" value="TreeGrafter"/>
</dbReference>
<dbReference type="InterPro" id="IPR036259">
    <property type="entry name" value="MFS_trans_sf"/>
</dbReference>
<feature type="transmembrane region" description="Helical" evidence="1">
    <location>
        <begin position="153"/>
        <end position="173"/>
    </location>
</feature>
<dbReference type="OrthoDB" id="9764596at2"/>
<dbReference type="SUPFAM" id="SSF103473">
    <property type="entry name" value="MFS general substrate transporter"/>
    <property type="match status" value="1"/>
</dbReference>
<dbReference type="Gene3D" id="1.20.1250.20">
    <property type="entry name" value="MFS general substrate transporter like domains"/>
    <property type="match status" value="2"/>
</dbReference>
<evidence type="ECO:0000256" key="1">
    <source>
        <dbReference type="SAM" id="Phobius"/>
    </source>
</evidence>
<dbReference type="InterPro" id="IPR001927">
    <property type="entry name" value="Na/Gal_symport"/>
</dbReference>
<feature type="transmembrane region" description="Helical" evidence="1">
    <location>
        <begin position="232"/>
        <end position="254"/>
    </location>
</feature>
<dbReference type="KEGG" id="pft:JBW_00260"/>
<reference evidence="3" key="2">
    <citation type="submission" date="2015-02" db="EMBL/GenBank/DDBJ databases">
        <title>Complete Genome Sequence of Pelosinus fermentans JBW45.</title>
        <authorList>
            <person name="De Leon K.B."/>
            <person name="Utturkar S.M."/>
            <person name="Camilleri L.B."/>
            <person name="Arkin A.P."/>
            <person name="Fields M.W."/>
            <person name="Brown S.D."/>
            <person name="Wall J.D."/>
        </authorList>
    </citation>
    <scope>NUCLEOTIDE SEQUENCE [LARGE SCALE GENOMIC DNA]</scope>
    <source>
        <strain evidence="3">JBW45</strain>
    </source>
</reference>
<dbReference type="Pfam" id="PF13347">
    <property type="entry name" value="MFS_2"/>
    <property type="match status" value="1"/>
</dbReference>
<feature type="transmembrane region" description="Helical" evidence="1">
    <location>
        <begin position="179"/>
        <end position="199"/>
    </location>
</feature>